<keyword evidence="4" id="KW-0418">Kinase</keyword>
<dbReference type="PANTHER" id="PTHR21064">
    <property type="entry name" value="AMINOGLYCOSIDE PHOSPHOTRANSFERASE DOMAIN-CONTAINING PROTEIN-RELATED"/>
    <property type="match status" value="1"/>
</dbReference>
<dbReference type="OrthoDB" id="156345at2"/>
<dbReference type="InterPro" id="IPR011009">
    <property type="entry name" value="Kinase-like_dom_sf"/>
</dbReference>
<dbReference type="PANTHER" id="PTHR21064:SF1">
    <property type="entry name" value="HYDROXYLYSINE KINASE"/>
    <property type="match status" value="1"/>
</dbReference>
<name>A0A443ZF67_9PSED</name>
<dbReference type="AlphaFoldDB" id="A0A443ZF67"/>
<sequence length="355" mass="39362">MPLENLAVDDSLLEAAPALVTDIQACAVLQQHFGLSGTLEKLGGERDLNFRVILEDGASRLFKLSHPLENPDVVDFHNQAMRRIELRDPELPVQRVHPSLAGQYATLVEIDGQHMLARLMSFAEGMPLHRVGRATTAFRRVIGQSIARLDVALEGFTHPAAGHALLWDMQHAAHLRPLLTHIESGQGRSLVEHTLDRYEAVVLSRIPGLRKQVIHNDTNPHNIIVEAARPDVLRSILDFGDMVYAPLVNEVAVAASYHLGPVGEVLEPALDVIGAYHQHNPLTPEELALLPELLATRLALALCINSWRAELHPENREYILRNAQRAWANLNAMASLSRSEMEDRISSACLREVKA</sequence>
<protein>
    <recommendedName>
        <fullName evidence="8">Hydroxylysine kinase</fullName>
        <ecNumber evidence="7">2.7.1.81</ecNumber>
    </recommendedName>
</protein>
<dbReference type="GO" id="GO:0005737">
    <property type="term" value="C:cytoplasm"/>
    <property type="evidence" value="ECO:0007669"/>
    <property type="project" value="UniProtKB-SubCell"/>
</dbReference>
<dbReference type="RefSeq" id="WP_128326659.1">
    <property type="nucleotide sequence ID" value="NZ_QJRG01000050.1"/>
</dbReference>
<comment type="caution">
    <text evidence="10">The sequence shown here is derived from an EMBL/GenBank/DDBJ whole genome shotgun (WGS) entry which is preliminary data.</text>
</comment>
<evidence type="ECO:0000256" key="8">
    <source>
        <dbReference type="ARBA" id="ARBA00040505"/>
    </source>
</evidence>
<feature type="domain" description="Aminoglycoside phosphotransferase" evidence="9">
    <location>
        <begin position="43"/>
        <end position="277"/>
    </location>
</feature>
<dbReference type="EMBL" id="QJRG01000050">
    <property type="protein sequence ID" value="RWU17242.1"/>
    <property type="molecule type" value="Genomic_DNA"/>
</dbReference>
<evidence type="ECO:0000256" key="6">
    <source>
        <dbReference type="ARBA" id="ARBA00037368"/>
    </source>
</evidence>
<dbReference type="InterPro" id="IPR002575">
    <property type="entry name" value="Aminoglycoside_PTrfase"/>
</dbReference>
<comment type="catalytic activity">
    <reaction evidence="5">
        <text>(5R)-5-hydroxy-L-lysine + GTP = (5R)-5-phosphooxy-L-lysine + GDP + H(+)</text>
        <dbReference type="Rhea" id="RHEA:19049"/>
        <dbReference type="ChEBI" id="CHEBI:15378"/>
        <dbReference type="ChEBI" id="CHEBI:37565"/>
        <dbReference type="ChEBI" id="CHEBI:57882"/>
        <dbReference type="ChEBI" id="CHEBI:58189"/>
        <dbReference type="ChEBI" id="CHEBI:58357"/>
        <dbReference type="EC" id="2.7.1.81"/>
    </reaction>
</comment>
<proteinExistence type="predicted"/>
<dbReference type="Pfam" id="PF01636">
    <property type="entry name" value="APH"/>
    <property type="match status" value="1"/>
</dbReference>
<gene>
    <name evidence="10" type="ORF">DM813_28190</name>
</gene>
<comment type="function">
    <text evidence="6">Catalyzes the GTP-dependent phosphorylation of 5-hydroxy-L-lysine.</text>
</comment>
<evidence type="ECO:0000256" key="5">
    <source>
        <dbReference type="ARBA" id="ARBA00036820"/>
    </source>
</evidence>
<evidence type="ECO:0000259" key="9">
    <source>
        <dbReference type="Pfam" id="PF01636"/>
    </source>
</evidence>
<accession>A0A443ZF67</accession>
<evidence type="ECO:0000256" key="1">
    <source>
        <dbReference type="ARBA" id="ARBA00004496"/>
    </source>
</evidence>
<evidence type="ECO:0000256" key="2">
    <source>
        <dbReference type="ARBA" id="ARBA00022490"/>
    </source>
</evidence>
<dbReference type="Proteomes" id="UP000288983">
    <property type="component" value="Unassembled WGS sequence"/>
</dbReference>
<evidence type="ECO:0000313" key="10">
    <source>
        <dbReference type="EMBL" id="RWU17242.1"/>
    </source>
</evidence>
<dbReference type="GO" id="GO:0047992">
    <property type="term" value="F:hydroxylysine kinase activity"/>
    <property type="evidence" value="ECO:0007669"/>
    <property type="project" value="UniProtKB-EC"/>
</dbReference>
<evidence type="ECO:0000256" key="4">
    <source>
        <dbReference type="ARBA" id="ARBA00022777"/>
    </source>
</evidence>
<evidence type="ECO:0000256" key="7">
    <source>
        <dbReference type="ARBA" id="ARBA00038873"/>
    </source>
</evidence>
<reference evidence="10 11" key="1">
    <citation type="submission" date="2018-06" db="EMBL/GenBank/DDBJ databases">
        <title>Bacteria isolated from soil of Wuhan.</title>
        <authorList>
            <person name="Wei X."/>
            <person name="Chunhua H."/>
        </authorList>
    </citation>
    <scope>NUCLEOTIDE SEQUENCE [LARGE SCALE GENOMIC DNA]</scope>
    <source>
        <strain evidence="11">xwS2</strain>
    </source>
</reference>
<dbReference type="InterPro" id="IPR050249">
    <property type="entry name" value="Pseudomonas-type_ThrB"/>
</dbReference>
<organism evidence="10 11">
    <name type="scientific">Pseudomonas alkylphenolica</name>
    <dbReference type="NCBI Taxonomy" id="237609"/>
    <lineage>
        <taxon>Bacteria</taxon>
        <taxon>Pseudomonadati</taxon>
        <taxon>Pseudomonadota</taxon>
        <taxon>Gammaproteobacteria</taxon>
        <taxon>Pseudomonadales</taxon>
        <taxon>Pseudomonadaceae</taxon>
        <taxon>Pseudomonas</taxon>
    </lineage>
</organism>
<dbReference type="Gene3D" id="3.90.1200.10">
    <property type="match status" value="1"/>
</dbReference>
<dbReference type="SUPFAM" id="SSF56112">
    <property type="entry name" value="Protein kinase-like (PK-like)"/>
    <property type="match status" value="1"/>
</dbReference>
<keyword evidence="3 10" id="KW-0808">Transferase</keyword>
<comment type="subcellular location">
    <subcellularLocation>
        <location evidence="1">Cytoplasm</location>
    </subcellularLocation>
</comment>
<dbReference type="EC" id="2.7.1.81" evidence="7"/>
<keyword evidence="2" id="KW-0963">Cytoplasm</keyword>
<evidence type="ECO:0000256" key="3">
    <source>
        <dbReference type="ARBA" id="ARBA00022679"/>
    </source>
</evidence>
<evidence type="ECO:0000313" key="11">
    <source>
        <dbReference type="Proteomes" id="UP000288983"/>
    </source>
</evidence>